<organism evidence="6">
    <name type="scientific">Notodromas monacha</name>
    <dbReference type="NCBI Taxonomy" id="399045"/>
    <lineage>
        <taxon>Eukaryota</taxon>
        <taxon>Metazoa</taxon>
        <taxon>Ecdysozoa</taxon>
        <taxon>Arthropoda</taxon>
        <taxon>Crustacea</taxon>
        <taxon>Oligostraca</taxon>
        <taxon>Ostracoda</taxon>
        <taxon>Podocopa</taxon>
        <taxon>Podocopida</taxon>
        <taxon>Cypridocopina</taxon>
        <taxon>Cypridoidea</taxon>
        <taxon>Cyprididae</taxon>
        <taxon>Notodromas</taxon>
    </lineage>
</organism>
<dbReference type="AlphaFoldDB" id="A0A7R9BP63"/>
<dbReference type="GO" id="GO:0015293">
    <property type="term" value="F:symporter activity"/>
    <property type="evidence" value="ECO:0007669"/>
    <property type="project" value="InterPro"/>
</dbReference>
<dbReference type="EMBL" id="OA883463">
    <property type="protein sequence ID" value="CAD7278972.1"/>
    <property type="molecule type" value="Genomic_DNA"/>
</dbReference>
<feature type="non-terminal residue" evidence="6">
    <location>
        <position position="726"/>
    </location>
</feature>
<keyword evidence="1 5" id="KW-0812">Transmembrane</keyword>
<evidence type="ECO:0000256" key="1">
    <source>
        <dbReference type="ARBA" id="ARBA00022692"/>
    </source>
</evidence>
<keyword evidence="3 5" id="KW-0472">Membrane</keyword>
<feature type="transmembrane region" description="Helical" evidence="5">
    <location>
        <begin position="244"/>
        <end position="260"/>
    </location>
</feature>
<evidence type="ECO:0000256" key="4">
    <source>
        <dbReference type="SAM" id="MobiDB-lite"/>
    </source>
</evidence>
<feature type="region of interest" description="Disordered" evidence="4">
    <location>
        <begin position="1"/>
        <end position="26"/>
    </location>
</feature>
<keyword evidence="7" id="KW-1185">Reference proteome</keyword>
<dbReference type="EMBL" id="CAJPEX010001426">
    <property type="protein sequence ID" value="CAG0919124.1"/>
    <property type="molecule type" value="Genomic_DNA"/>
</dbReference>
<dbReference type="Gene3D" id="1.10.3860.10">
    <property type="entry name" value="Sodium:dicarboxylate symporter"/>
    <property type="match status" value="1"/>
</dbReference>
<feature type="transmembrane region" description="Helical" evidence="5">
    <location>
        <begin position="63"/>
        <end position="83"/>
    </location>
</feature>
<feature type="compositionally biased region" description="Low complexity" evidence="4">
    <location>
        <begin position="1"/>
        <end position="17"/>
    </location>
</feature>
<evidence type="ECO:0000313" key="7">
    <source>
        <dbReference type="Proteomes" id="UP000678499"/>
    </source>
</evidence>
<keyword evidence="2 5" id="KW-1133">Transmembrane helix</keyword>
<sequence>MAGMHGSSTSIGSTSSSKLPPESKISTESLGSTVNIHPQKPFVLNLLGVVTNVRPTFVKHHRLIMAILGAILGFAIGTILNKTSHHTLQRYALISLLDFPARMFFNLIRIWYQPILCFVVVHFTLRLEKDIFALFLTIIMLSIIFHTLCGAMTFGWNYYFWTQSGRARPDELLQNGTIYDSFGEREHLQMIAYIPKDFIGSFMPMSPILSGFQRKVTTLKYPPNFMEKEKAIKDPETIFAPNDLGLLTMFLLVGIVIAWLKPLGKTLRIIIAQATCMFVPLFNWLLAFSPPFLALSAMSTAMKYPVPLEVVMHYKGLTAVLLSRVGHAIEYTSCAAFFLGMRGRPMPVSTTIYTVFYSMATPWFFLDEVELFVTRGAAQGPSYNIDIDYPYKEFFRLDLQDKTYIALKPEINKLVTYSWYTHKNIAVAALGKLEKSLVTALTMRKAEKDKKEMDTRMLSKENSWFSPLSRGLGATAAGEMLPKDEELGHDRLDMQQLQMAGAILQVLLESLFDPVLAADTSLVLNLKPLHQFAVAAGCQQQQWDCIQKSTSNSNPVMPNSGANFGSVSMKSLKGGKCSGIFPLEALLFFRPVPRMAVTSNRSAYVRKATTAIPVSATSNVCTEMVPKTHERKQDLPSSGCVSANEVRQNPYRENEECGDCDSRQCKVEGVRRDFTEYLISKLPRLRLHFLSIESTISFACEVIQRKSGKIFVTCMPHILDPPSFES</sequence>
<evidence type="ECO:0000256" key="2">
    <source>
        <dbReference type="ARBA" id="ARBA00022989"/>
    </source>
</evidence>
<dbReference type="GO" id="GO:0016020">
    <property type="term" value="C:membrane"/>
    <property type="evidence" value="ECO:0007669"/>
    <property type="project" value="InterPro"/>
</dbReference>
<dbReference type="InterPro" id="IPR036458">
    <property type="entry name" value="Na:dicarbo_symporter_sf"/>
</dbReference>
<proteinExistence type="predicted"/>
<evidence type="ECO:0000256" key="5">
    <source>
        <dbReference type="SAM" id="Phobius"/>
    </source>
</evidence>
<evidence type="ECO:0000256" key="3">
    <source>
        <dbReference type="ARBA" id="ARBA00023136"/>
    </source>
</evidence>
<feature type="transmembrane region" description="Helical" evidence="5">
    <location>
        <begin position="132"/>
        <end position="156"/>
    </location>
</feature>
<gene>
    <name evidence="6" type="ORF">NMOB1V02_LOCUS6661</name>
</gene>
<dbReference type="Proteomes" id="UP000678499">
    <property type="component" value="Unassembled WGS sequence"/>
</dbReference>
<dbReference type="SUPFAM" id="SSF118215">
    <property type="entry name" value="Proton glutamate symport protein"/>
    <property type="match status" value="1"/>
</dbReference>
<protein>
    <submittedName>
        <fullName evidence="6">Uncharacterized protein</fullName>
    </submittedName>
</protein>
<name>A0A7R9BP63_9CRUS</name>
<feature type="transmembrane region" description="Helical" evidence="5">
    <location>
        <begin position="103"/>
        <end position="125"/>
    </location>
</feature>
<evidence type="ECO:0000313" key="6">
    <source>
        <dbReference type="EMBL" id="CAD7278972.1"/>
    </source>
</evidence>
<reference evidence="6" key="1">
    <citation type="submission" date="2020-11" db="EMBL/GenBank/DDBJ databases">
        <authorList>
            <person name="Tran Van P."/>
        </authorList>
    </citation>
    <scope>NUCLEOTIDE SEQUENCE</scope>
</reference>
<accession>A0A7R9BP63</accession>